<dbReference type="Gene3D" id="1.10.132.50">
    <property type="entry name" value="ATP synthase (C/AC39) subunit, domain 3"/>
    <property type="match status" value="1"/>
</dbReference>
<dbReference type="GO" id="GO:0006754">
    <property type="term" value="P:ATP biosynthetic process"/>
    <property type="evidence" value="ECO:0007669"/>
    <property type="project" value="UniProtKB-KW"/>
</dbReference>
<accession>A0A0W8EW36</accession>
<protein>
    <submittedName>
        <fullName evidence="6">V-type atp synthase subunit c</fullName>
        <ecNumber evidence="6">3.6.3.14</ecNumber>
    </submittedName>
</protein>
<dbReference type="InterPro" id="IPR002843">
    <property type="entry name" value="ATPase_V0-cplx_csu/dsu"/>
</dbReference>
<proteinExistence type="inferred from homology"/>
<organism evidence="6">
    <name type="scientific">hydrocarbon metagenome</name>
    <dbReference type="NCBI Taxonomy" id="938273"/>
    <lineage>
        <taxon>unclassified sequences</taxon>
        <taxon>metagenomes</taxon>
        <taxon>ecological metagenomes</taxon>
    </lineage>
</organism>
<dbReference type="SUPFAM" id="SSF103486">
    <property type="entry name" value="V-type ATP synthase subunit C"/>
    <property type="match status" value="1"/>
</dbReference>
<dbReference type="GO" id="GO:0033179">
    <property type="term" value="C:proton-transporting V-type ATPase, V0 domain"/>
    <property type="evidence" value="ECO:0007669"/>
    <property type="project" value="InterPro"/>
</dbReference>
<keyword evidence="5" id="KW-0066">ATP synthesis</keyword>
<dbReference type="EMBL" id="LNQE01001722">
    <property type="protein sequence ID" value="KUG12860.1"/>
    <property type="molecule type" value="Genomic_DNA"/>
</dbReference>
<keyword evidence="3" id="KW-0375">Hydrogen ion transport</keyword>
<dbReference type="InterPro" id="IPR014272">
    <property type="entry name" value="ATPase_V0-cplx_csu"/>
</dbReference>
<evidence type="ECO:0000256" key="5">
    <source>
        <dbReference type="ARBA" id="ARBA00023310"/>
    </source>
</evidence>
<reference evidence="6" key="1">
    <citation type="journal article" date="2015" name="Proc. Natl. Acad. Sci. U.S.A.">
        <title>Networks of energetic and metabolic interactions define dynamics in microbial communities.</title>
        <authorList>
            <person name="Embree M."/>
            <person name="Liu J.K."/>
            <person name="Al-Bassam M.M."/>
            <person name="Zengler K."/>
        </authorList>
    </citation>
    <scope>NUCLEOTIDE SEQUENCE</scope>
</reference>
<sequence length="352" mass="40901">MSDFASGPKPYVYVCTRLRVRKSKLIPREDYLRLLNMGIPEITRFIEETQYKKEIDELATSFSGIDLIELALSWNLAKEYQNIQRITPGVLKRFTQSYLRKWDIQNVLSIFRGKMQGMKPGKVREIMVPAGELDKVFLDRLIKEETPERVLEALKGQSVYPVIAAGFTAALEEGSFARVENELYRQFYANLLTEARSGFKGGRQFLQYIMLDIDITNIRSMFRLRADRMQEDARAMMIDGGTFSIEEFQQLISIDEDREFIDTLKSKVRLKPLLLLLDELAGGRKTLREIEIDLIKVQLAQMESFTKQNPFSIHPILTYLEKKKYEIFNLRAIARGKEVNLPTDRIRGYLVM</sequence>
<evidence type="ECO:0000256" key="2">
    <source>
        <dbReference type="ARBA" id="ARBA00022448"/>
    </source>
</evidence>
<dbReference type="Gene3D" id="1.20.1690.10">
    <property type="entry name" value="V-type ATP synthase subunit C domain"/>
    <property type="match status" value="2"/>
</dbReference>
<evidence type="ECO:0000256" key="1">
    <source>
        <dbReference type="ARBA" id="ARBA00006709"/>
    </source>
</evidence>
<keyword evidence="4" id="KW-0406">Ion transport</keyword>
<dbReference type="HAMAP" id="MF_00314">
    <property type="entry name" value="ATP_synth_C_arch"/>
    <property type="match status" value="1"/>
</dbReference>
<dbReference type="EC" id="3.6.3.14" evidence="6"/>
<comment type="caution">
    <text evidence="6">The sequence shown here is derived from an EMBL/GenBank/DDBJ whole genome shotgun (WGS) entry which is preliminary data.</text>
</comment>
<comment type="similarity">
    <text evidence="1">Belongs to the V-ATPase V0D/AC39 subunit family.</text>
</comment>
<dbReference type="GO" id="GO:0046961">
    <property type="term" value="F:proton-transporting ATPase activity, rotational mechanism"/>
    <property type="evidence" value="ECO:0007669"/>
    <property type="project" value="InterPro"/>
</dbReference>
<keyword evidence="6" id="KW-0378">Hydrolase</keyword>
<dbReference type="InterPro" id="IPR035067">
    <property type="entry name" value="V-type_ATPase_csu/dsu"/>
</dbReference>
<evidence type="ECO:0000256" key="3">
    <source>
        <dbReference type="ARBA" id="ARBA00022781"/>
    </source>
</evidence>
<dbReference type="NCBIfam" id="TIGR02923">
    <property type="entry name" value="AhaC"/>
    <property type="match status" value="1"/>
</dbReference>
<dbReference type="Pfam" id="PF01992">
    <property type="entry name" value="vATP-synt_AC39"/>
    <property type="match status" value="1"/>
</dbReference>
<dbReference type="PANTHER" id="PTHR38682">
    <property type="entry name" value="V-TYPE ATP SYNTHASE SUBUNIT C"/>
    <property type="match status" value="1"/>
</dbReference>
<name>A0A0W8EW36_9ZZZZ</name>
<dbReference type="InterPro" id="IPR044911">
    <property type="entry name" value="V-type_ATPase_csu/dsu_dom_3"/>
</dbReference>
<dbReference type="InterPro" id="IPR036079">
    <property type="entry name" value="ATPase_csu/dsu_sf"/>
</dbReference>
<dbReference type="PANTHER" id="PTHR38682:SF1">
    <property type="entry name" value="V-TYPE ATP SYNTHASE SUBUNIT C"/>
    <property type="match status" value="1"/>
</dbReference>
<keyword evidence="2" id="KW-0813">Transport</keyword>
<dbReference type="InterPro" id="IPR050873">
    <property type="entry name" value="V-ATPase_V0D/AC39_subunit"/>
</dbReference>
<gene>
    <name evidence="6" type="ORF">ASZ90_016410</name>
</gene>
<dbReference type="NCBIfam" id="NF002268">
    <property type="entry name" value="PRK01198.1-4"/>
    <property type="match status" value="1"/>
</dbReference>
<dbReference type="GO" id="GO:0016787">
    <property type="term" value="F:hydrolase activity"/>
    <property type="evidence" value="ECO:0007669"/>
    <property type="project" value="UniProtKB-KW"/>
</dbReference>
<evidence type="ECO:0000313" key="6">
    <source>
        <dbReference type="EMBL" id="KUG12860.1"/>
    </source>
</evidence>
<evidence type="ECO:0000256" key="4">
    <source>
        <dbReference type="ARBA" id="ARBA00023065"/>
    </source>
</evidence>
<dbReference type="AlphaFoldDB" id="A0A0W8EW36"/>